<keyword evidence="4" id="KW-1133">Transmembrane helix</keyword>
<feature type="region of interest" description="Disordered" evidence="3">
    <location>
        <begin position="112"/>
        <end position="148"/>
    </location>
</feature>
<sequence length="458" mass="48365">MSEAKQLMIRLASGITASMVVVSLATIGLIFRDINNMYDEIIEDLDEFKVLANDAWSQMQAVQIQMAEVGAGEADTQAEREEEAVEAATRKKAAAEVGAVEAAEVMPRQGHLGRALPRAPPAHQGLPDSQERLDNPEVLDSQEGPEMPEHLDHHAPVAELALLVLVVRLDRQVQPEMLAHPDPMDNQDSLAVEEVEHNLVRQAHLEIPDRPGLLEVLDLPARPETLAVALVEEEEEKDKLALAAAGLRRRLAVVALGTAAPDFVVNTVLVVVEVAEVVEVLREAGNVLDSPDQRDLQAHREVRVSQDSPAKVAVQLLPALLDPVGLPDRLGLLAAMDSLAKTDNPERQAAMANTVLAQTVPRQAVAEHPEGGGGSSGGGGTTGGGTTGGGTGGSYFGQSMALQLKAAARTARGMKQPAKAHAATVTNGGEMAMNRGGAGMAMAPQQPTIAMKQAKTQA</sequence>
<feature type="coiled-coil region" evidence="2">
    <location>
        <begin position="71"/>
        <end position="98"/>
    </location>
</feature>
<evidence type="ECO:0000256" key="4">
    <source>
        <dbReference type="SAM" id="Phobius"/>
    </source>
</evidence>
<feature type="region of interest" description="Disordered" evidence="3">
    <location>
        <begin position="366"/>
        <end position="392"/>
    </location>
</feature>
<reference evidence="7" key="1">
    <citation type="submission" date="2022-11" db="UniProtKB">
        <authorList>
            <consortium name="WormBaseParasite"/>
        </authorList>
    </citation>
    <scope>IDENTIFICATION</scope>
</reference>
<proteinExistence type="predicted"/>
<feature type="transmembrane region" description="Helical" evidence="4">
    <location>
        <begin position="7"/>
        <end position="31"/>
    </location>
</feature>
<evidence type="ECO:0000259" key="5">
    <source>
        <dbReference type="SMART" id="SM01088"/>
    </source>
</evidence>
<evidence type="ECO:0000313" key="7">
    <source>
        <dbReference type="WBParaSite" id="Gr19_v10_g4940.t1"/>
    </source>
</evidence>
<organism evidence="6 7">
    <name type="scientific">Globodera rostochiensis</name>
    <name type="common">Golden nematode worm</name>
    <name type="synonym">Heterodera rostochiensis</name>
    <dbReference type="NCBI Taxonomy" id="31243"/>
    <lineage>
        <taxon>Eukaryota</taxon>
        <taxon>Metazoa</taxon>
        <taxon>Ecdysozoa</taxon>
        <taxon>Nematoda</taxon>
        <taxon>Chromadorea</taxon>
        <taxon>Rhabditida</taxon>
        <taxon>Tylenchina</taxon>
        <taxon>Tylenchomorpha</taxon>
        <taxon>Tylenchoidea</taxon>
        <taxon>Heteroderidae</taxon>
        <taxon>Heteroderinae</taxon>
        <taxon>Globodera</taxon>
    </lineage>
</organism>
<dbReference type="Proteomes" id="UP000887572">
    <property type="component" value="Unplaced"/>
</dbReference>
<name>A0A914HXH6_GLORO</name>
<dbReference type="InterPro" id="IPR002486">
    <property type="entry name" value="Col_cuticle_N"/>
</dbReference>
<evidence type="ECO:0000256" key="2">
    <source>
        <dbReference type="SAM" id="Coils"/>
    </source>
</evidence>
<feature type="compositionally biased region" description="Gly residues" evidence="3">
    <location>
        <begin position="371"/>
        <end position="392"/>
    </location>
</feature>
<evidence type="ECO:0000313" key="6">
    <source>
        <dbReference type="Proteomes" id="UP000887572"/>
    </source>
</evidence>
<dbReference type="WBParaSite" id="Gr19_v10_g4940.t1">
    <property type="protein sequence ID" value="Gr19_v10_g4940.t1"/>
    <property type="gene ID" value="Gr19_v10_g4940"/>
</dbReference>
<keyword evidence="4" id="KW-0472">Membrane</keyword>
<keyword evidence="1" id="KW-0677">Repeat</keyword>
<feature type="domain" description="Nematode cuticle collagen N-terminal" evidence="5">
    <location>
        <begin position="7"/>
        <end position="59"/>
    </location>
</feature>
<accession>A0A914HXH6</accession>
<dbReference type="GO" id="GO:0042302">
    <property type="term" value="F:structural constituent of cuticle"/>
    <property type="evidence" value="ECO:0007669"/>
    <property type="project" value="InterPro"/>
</dbReference>
<keyword evidence="4" id="KW-0812">Transmembrane</keyword>
<evidence type="ECO:0000256" key="3">
    <source>
        <dbReference type="SAM" id="MobiDB-lite"/>
    </source>
</evidence>
<keyword evidence="6" id="KW-1185">Reference proteome</keyword>
<keyword evidence="2" id="KW-0175">Coiled coil</keyword>
<dbReference type="SMART" id="SM01088">
    <property type="entry name" value="Col_cuticle_N"/>
    <property type="match status" value="1"/>
</dbReference>
<protein>
    <submittedName>
        <fullName evidence="7">Nematode cuticle collagen N-terminal domain-containing protein</fullName>
    </submittedName>
</protein>
<evidence type="ECO:0000256" key="1">
    <source>
        <dbReference type="ARBA" id="ARBA00022737"/>
    </source>
</evidence>
<dbReference type="Pfam" id="PF01484">
    <property type="entry name" value="Col_cuticle_N"/>
    <property type="match status" value="1"/>
</dbReference>
<dbReference type="AlphaFoldDB" id="A0A914HXH6"/>